<dbReference type="CDD" id="cd08999">
    <property type="entry name" value="GH43_ABN-like"/>
    <property type="match status" value="1"/>
</dbReference>
<evidence type="ECO:0000256" key="1">
    <source>
        <dbReference type="ARBA" id="ARBA00009865"/>
    </source>
</evidence>
<dbReference type="InterPro" id="IPR051795">
    <property type="entry name" value="Glycosyl_Hydrlase_43"/>
</dbReference>
<gene>
    <name evidence="6" type="ORF">WJX84_011191</name>
</gene>
<feature type="site" description="Important for catalytic activity, responsible for pKa modulation of the active site Glu and correct orientation of both the proton donor and substrate" evidence="4">
    <location>
        <position position="246"/>
    </location>
</feature>
<dbReference type="Proteomes" id="UP001485043">
    <property type="component" value="Unassembled WGS sequence"/>
</dbReference>
<dbReference type="InterPro" id="IPR006710">
    <property type="entry name" value="Glyco_hydro_43"/>
</dbReference>
<evidence type="ECO:0000256" key="5">
    <source>
        <dbReference type="RuleBase" id="RU361187"/>
    </source>
</evidence>
<keyword evidence="2 5" id="KW-0378">Hydrolase</keyword>
<dbReference type="Gene3D" id="2.115.10.20">
    <property type="entry name" value="Glycosyl hydrolase domain, family 43"/>
    <property type="match status" value="1"/>
</dbReference>
<organism evidence="6 7">
    <name type="scientific">Apatococcus fuscideae</name>
    <dbReference type="NCBI Taxonomy" id="2026836"/>
    <lineage>
        <taxon>Eukaryota</taxon>
        <taxon>Viridiplantae</taxon>
        <taxon>Chlorophyta</taxon>
        <taxon>core chlorophytes</taxon>
        <taxon>Trebouxiophyceae</taxon>
        <taxon>Chlorellales</taxon>
        <taxon>Chlorellaceae</taxon>
        <taxon>Apatococcus</taxon>
    </lineage>
</organism>
<dbReference type="SUPFAM" id="SSF75005">
    <property type="entry name" value="Arabinanase/levansucrase/invertase"/>
    <property type="match status" value="1"/>
</dbReference>
<reference evidence="6 7" key="1">
    <citation type="journal article" date="2024" name="Nat. Commun.">
        <title>Phylogenomics reveals the evolutionary origins of lichenization in chlorophyte algae.</title>
        <authorList>
            <person name="Puginier C."/>
            <person name="Libourel C."/>
            <person name="Otte J."/>
            <person name="Skaloud P."/>
            <person name="Haon M."/>
            <person name="Grisel S."/>
            <person name="Petersen M."/>
            <person name="Berrin J.G."/>
            <person name="Delaux P.M."/>
            <person name="Dal Grande F."/>
            <person name="Keller J."/>
        </authorList>
    </citation>
    <scope>NUCLEOTIDE SEQUENCE [LARGE SCALE GENOMIC DNA]</scope>
    <source>
        <strain evidence="6 7">SAG 2523</strain>
    </source>
</reference>
<dbReference type="AlphaFoldDB" id="A0AAW1SR46"/>
<keyword evidence="7" id="KW-1185">Reference proteome</keyword>
<dbReference type="Pfam" id="PF04616">
    <property type="entry name" value="Glyco_hydro_43"/>
    <property type="match status" value="1"/>
</dbReference>
<proteinExistence type="inferred from homology"/>
<dbReference type="EMBL" id="JALJOV010001188">
    <property type="protein sequence ID" value="KAK9852566.1"/>
    <property type="molecule type" value="Genomic_DNA"/>
</dbReference>
<accession>A0AAW1SR46</accession>
<evidence type="ECO:0000256" key="3">
    <source>
        <dbReference type="ARBA" id="ARBA00023295"/>
    </source>
</evidence>
<dbReference type="PANTHER" id="PTHR42812">
    <property type="entry name" value="BETA-XYLOSIDASE"/>
    <property type="match status" value="1"/>
</dbReference>
<evidence type="ECO:0000313" key="7">
    <source>
        <dbReference type="Proteomes" id="UP001485043"/>
    </source>
</evidence>
<dbReference type="InterPro" id="IPR023296">
    <property type="entry name" value="Glyco_hydro_beta-prop_sf"/>
</dbReference>
<comment type="caution">
    <text evidence="6">The sequence shown here is derived from an EMBL/GenBank/DDBJ whole genome shotgun (WGS) entry which is preliminary data.</text>
</comment>
<keyword evidence="3 5" id="KW-0326">Glycosidase</keyword>
<dbReference type="GO" id="GO:0004553">
    <property type="term" value="F:hydrolase activity, hydrolyzing O-glycosyl compounds"/>
    <property type="evidence" value="ECO:0007669"/>
    <property type="project" value="InterPro"/>
</dbReference>
<name>A0AAW1SR46_9CHLO</name>
<protein>
    <recommendedName>
        <fullName evidence="8">Glycoside hydrolase family 43 protein</fullName>
    </recommendedName>
</protein>
<sequence length="364" mass="38587">MLVTDKSAWDALIVRPCIHLPFRKKTPKAGQARDERRPGAGPSAETVRCFCGRLDVSARQCYCAPQGSRAQANCPSVLPASVTQPVIALRNAAVVRRQLVSPASVNTTTACQSQYSNPLIDSDFPDPSEPIVGQDGRLYVYATNSLGFNIQYATASAGDLTTWTYANADALPDSGFPSWASSDDGYTWAPGVMQINGVFVMYYTVRSIADKTQCISRATSPLAAGPFHDSSSAPLICQIALGGSIDPQPFQDSDGQLYLAWKNDGNSIGKGTAIFLQQLSADGAALLGPATQLLQADSPWEVGIIEAPSIQLCEGGQYCLFYSGGPYAGDQYAVGVAVAPSVRGPYTKYAGNPVLSTTALSLYM</sequence>
<dbReference type="PANTHER" id="PTHR42812:SF5">
    <property type="entry name" value="ENDO-ARABINASE"/>
    <property type="match status" value="1"/>
</dbReference>
<evidence type="ECO:0000256" key="2">
    <source>
        <dbReference type="ARBA" id="ARBA00022801"/>
    </source>
</evidence>
<evidence type="ECO:0000313" key="6">
    <source>
        <dbReference type="EMBL" id="KAK9852566.1"/>
    </source>
</evidence>
<dbReference type="GO" id="GO:0005975">
    <property type="term" value="P:carbohydrate metabolic process"/>
    <property type="evidence" value="ECO:0007669"/>
    <property type="project" value="InterPro"/>
</dbReference>
<comment type="similarity">
    <text evidence="1 5">Belongs to the glycosyl hydrolase 43 family.</text>
</comment>
<evidence type="ECO:0000256" key="4">
    <source>
        <dbReference type="PIRSR" id="PIRSR606710-2"/>
    </source>
</evidence>
<evidence type="ECO:0008006" key="8">
    <source>
        <dbReference type="Google" id="ProtNLM"/>
    </source>
</evidence>